<comment type="catalytic activity">
    <reaction evidence="7 8">
        <text>L-histidinol phosphate + H2O = L-histidinol + phosphate</text>
        <dbReference type="Rhea" id="RHEA:14465"/>
        <dbReference type="ChEBI" id="CHEBI:15377"/>
        <dbReference type="ChEBI" id="CHEBI:43474"/>
        <dbReference type="ChEBI" id="CHEBI:57699"/>
        <dbReference type="ChEBI" id="CHEBI:57980"/>
        <dbReference type="EC" id="3.1.3.15"/>
    </reaction>
</comment>
<name>A0ABT1EKJ6_9FIRM</name>
<dbReference type="PANTHER" id="PTHR21039:SF0">
    <property type="entry name" value="HISTIDINOL-PHOSPHATASE"/>
    <property type="match status" value="1"/>
</dbReference>
<dbReference type="SUPFAM" id="SSF89550">
    <property type="entry name" value="PHP domain-like"/>
    <property type="match status" value="1"/>
</dbReference>
<keyword evidence="4 8" id="KW-0028">Amino-acid biosynthesis</keyword>
<evidence type="ECO:0000256" key="7">
    <source>
        <dbReference type="ARBA" id="ARBA00049158"/>
    </source>
</evidence>
<comment type="caution">
    <text evidence="10">The sequence shown here is derived from an EMBL/GenBank/DDBJ whole genome shotgun (WGS) entry which is preliminary data.</text>
</comment>
<dbReference type="Proteomes" id="UP001523565">
    <property type="component" value="Unassembled WGS sequence"/>
</dbReference>
<dbReference type="NCBIfam" id="TIGR01856">
    <property type="entry name" value="hisJ_fam"/>
    <property type="match status" value="1"/>
</dbReference>
<evidence type="ECO:0000256" key="1">
    <source>
        <dbReference type="ARBA" id="ARBA00004970"/>
    </source>
</evidence>
<reference evidence="10 11" key="1">
    <citation type="journal article" date="2022" name="Genome Biol. Evol.">
        <title>Host diet, physiology and behaviors set the stage for Lachnospiraceae cladogenesis.</title>
        <authorList>
            <person name="Vera-Ponce De Leon A."/>
            <person name="Schneider M."/>
            <person name="Jahnes B.C."/>
            <person name="Sadowski V."/>
            <person name="Camuy-Velez L.A."/>
            <person name="Duan J."/>
            <person name="Sabree Z.L."/>
        </authorList>
    </citation>
    <scope>NUCLEOTIDE SEQUENCE [LARGE SCALE GENOMIC DNA]</scope>
    <source>
        <strain evidence="10 11">PAL227</strain>
    </source>
</reference>
<evidence type="ECO:0000256" key="5">
    <source>
        <dbReference type="ARBA" id="ARBA00022801"/>
    </source>
</evidence>
<accession>A0ABT1EKJ6</accession>
<protein>
    <recommendedName>
        <fullName evidence="3 8">Histidinol-phosphatase</fullName>
        <shortName evidence="8">HolPase</shortName>
        <ecNumber evidence="3 8">3.1.3.15</ecNumber>
    </recommendedName>
</protein>
<dbReference type="InterPro" id="IPR004013">
    <property type="entry name" value="PHP_dom"/>
</dbReference>
<evidence type="ECO:0000256" key="8">
    <source>
        <dbReference type="RuleBase" id="RU366003"/>
    </source>
</evidence>
<dbReference type="RefSeq" id="WP_262070094.1">
    <property type="nucleotide sequence ID" value="NZ_JAMXOC010000026.1"/>
</dbReference>
<keyword evidence="11" id="KW-1185">Reference proteome</keyword>
<evidence type="ECO:0000256" key="3">
    <source>
        <dbReference type="ARBA" id="ARBA00013085"/>
    </source>
</evidence>
<evidence type="ECO:0000259" key="9">
    <source>
        <dbReference type="SMART" id="SM00481"/>
    </source>
</evidence>
<evidence type="ECO:0000313" key="10">
    <source>
        <dbReference type="EMBL" id="MCP1111215.1"/>
    </source>
</evidence>
<dbReference type="Pfam" id="PF02811">
    <property type="entry name" value="PHP"/>
    <property type="match status" value="1"/>
</dbReference>
<evidence type="ECO:0000313" key="11">
    <source>
        <dbReference type="Proteomes" id="UP001523565"/>
    </source>
</evidence>
<dbReference type="EC" id="3.1.3.15" evidence="3 8"/>
<evidence type="ECO:0000256" key="2">
    <source>
        <dbReference type="ARBA" id="ARBA00009152"/>
    </source>
</evidence>
<evidence type="ECO:0000256" key="6">
    <source>
        <dbReference type="ARBA" id="ARBA00023102"/>
    </source>
</evidence>
<dbReference type="SMART" id="SM00481">
    <property type="entry name" value="POLIIIAc"/>
    <property type="match status" value="1"/>
</dbReference>
<dbReference type="EMBL" id="JAMZFV010000026">
    <property type="protein sequence ID" value="MCP1111215.1"/>
    <property type="molecule type" value="Genomic_DNA"/>
</dbReference>
<feature type="domain" description="Polymerase/histidinol phosphatase N-terminal" evidence="9">
    <location>
        <begin position="8"/>
        <end position="90"/>
    </location>
</feature>
<sequence>MEDNKILTDCHLHTRYSHDSKAEPEAMIRAGIAAGLTCIGITDHYDFPSVDYPVDGTFDVDAYFEELLPLKEKYQEQIKVLIGIEMGLEPERGAFFQDLRKKYPFDYAIGSTHIVKGRDPAVADIHQGRPDKEVYLEYFEEVLANVRACTAFDVLGHLDYAVRYGQGRDSTYHFEDYRDVFAEIFTEIIRRGKAIEINTAGLKYKLPFPHPQSSALKLYRNLGGKNVTIASDGHQPEQLAYAFDKVPNYLAECGFSYYSEPQAGGFVQKYLI</sequence>
<keyword evidence="6 8" id="KW-0368">Histidine biosynthesis</keyword>
<proteinExistence type="inferred from homology"/>
<keyword evidence="5 8" id="KW-0378">Hydrolase</keyword>
<comment type="similarity">
    <text evidence="2 8">Belongs to the PHP hydrolase family. HisK subfamily.</text>
</comment>
<comment type="pathway">
    <text evidence="1 8">Amino-acid biosynthesis; L-histidine biosynthesis; L-histidine from 5-phospho-alpha-D-ribose 1-diphosphate: step 8/9.</text>
</comment>
<gene>
    <name evidence="10" type="ORF">NK118_13245</name>
</gene>
<evidence type="ECO:0000256" key="4">
    <source>
        <dbReference type="ARBA" id="ARBA00022605"/>
    </source>
</evidence>
<dbReference type="InterPro" id="IPR010140">
    <property type="entry name" value="Histidinol_P_phosphatase_HisJ"/>
</dbReference>
<dbReference type="Gene3D" id="3.20.20.140">
    <property type="entry name" value="Metal-dependent hydrolases"/>
    <property type="match status" value="1"/>
</dbReference>
<organism evidence="10 11">
    <name type="scientific">Ohessyouella blattaphilus</name>
    <dbReference type="NCBI Taxonomy" id="2949333"/>
    <lineage>
        <taxon>Bacteria</taxon>
        <taxon>Bacillati</taxon>
        <taxon>Bacillota</taxon>
        <taxon>Clostridia</taxon>
        <taxon>Lachnospirales</taxon>
        <taxon>Lachnospiraceae</taxon>
        <taxon>Ohessyouella</taxon>
    </lineage>
</organism>
<dbReference type="InterPro" id="IPR003141">
    <property type="entry name" value="Pol/His_phosphatase_N"/>
</dbReference>
<dbReference type="PANTHER" id="PTHR21039">
    <property type="entry name" value="HISTIDINOL PHOSPHATASE-RELATED"/>
    <property type="match status" value="1"/>
</dbReference>
<dbReference type="InterPro" id="IPR016195">
    <property type="entry name" value="Pol/histidinol_Pase-like"/>
</dbReference>